<dbReference type="Gene3D" id="1.10.357.10">
    <property type="entry name" value="Tetracycline Repressor, domain 2"/>
    <property type="match status" value="1"/>
</dbReference>
<evidence type="ECO:0000256" key="6">
    <source>
        <dbReference type="ARBA" id="ARBA00023121"/>
    </source>
</evidence>
<dbReference type="Pfam" id="PF08511">
    <property type="entry name" value="COQ9"/>
    <property type="match status" value="1"/>
</dbReference>
<evidence type="ECO:0000256" key="4">
    <source>
        <dbReference type="ARBA" id="ARBA00022688"/>
    </source>
</evidence>
<evidence type="ECO:0000259" key="9">
    <source>
        <dbReference type="Pfam" id="PF08511"/>
    </source>
</evidence>
<keyword evidence="6 8" id="KW-0446">Lipid-binding</keyword>
<organism evidence="10 11">
    <name type="scientific">Limulus polyphemus</name>
    <name type="common">Atlantic horseshoe crab</name>
    <dbReference type="NCBI Taxonomy" id="6850"/>
    <lineage>
        <taxon>Eukaryota</taxon>
        <taxon>Metazoa</taxon>
        <taxon>Ecdysozoa</taxon>
        <taxon>Arthropoda</taxon>
        <taxon>Chelicerata</taxon>
        <taxon>Merostomata</taxon>
        <taxon>Xiphosura</taxon>
        <taxon>Limulidae</taxon>
        <taxon>Limulus</taxon>
    </lineage>
</organism>
<evidence type="ECO:0000256" key="3">
    <source>
        <dbReference type="ARBA" id="ARBA00010766"/>
    </source>
</evidence>
<dbReference type="PANTHER" id="PTHR21427">
    <property type="entry name" value="UBIQUINONE BIOSYNTHESIS PROTEIN COQ9, MITOCHONDRIAL"/>
    <property type="match status" value="1"/>
</dbReference>
<keyword evidence="10" id="KW-1185">Reference proteome</keyword>
<sequence>MRKKYIEKGFKNFIEINFELFCSLSSNIYVIQNKFFYSLSQALAIMSLPQNVPTALSNLLDLVDTIWFYAGDKSVDFNWYTKRLSLAAVYKATELCFLQDSSSDYVDTWEFLDRRIDDIQYFGKTVKQAQQTREILAEVAGSGLIVLQNILGLNRLGR</sequence>
<feature type="domain" description="COQ9 C-terminal" evidence="9">
    <location>
        <begin position="52"/>
        <end position="122"/>
    </location>
</feature>
<evidence type="ECO:0000256" key="7">
    <source>
        <dbReference type="ARBA" id="ARBA00023128"/>
    </source>
</evidence>
<dbReference type="InterPro" id="IPR013718">
    <property type="entry name" value="COQ9_C"/>
</dbReference>
<keyword evidence="5" id="KW-0809">Transit peptide</keyword>
<dbReference type="Proteomes" id="UP000694941">
    <property type="component" value="Unplaced"/>
</dbReference>
<comment type="pathway">
    <text evidence="2 8">Cofactor biosynthesis; ubiquinone biosynthesis.</text>
</comment>
<dbReference type="NCBIfam" id="TIGR02396">
    <property type="entry name" value="diverge_rpsU"/>
    <property type="match status" value="1"/>
</dbReference>
<name>A0ABM1SCB1_LIMPO</name>
<evidence type="ECO:0000313" key="11">
    <source>
        <dbReference type="RefSeq" id="XP_022241266.1"/>
    </source>
</evidence>
<proteinExistence type="inferred from homology"/>
<comment type="similarity">
    <text evidence="3 8">Belongs to the COQ9 family.</text>
</comment>
<dbReference type="InterPro" id="IPR012762">
    <property type="entry name" value="Ubiq_biosynth_COQ9"/>
</dbReference>
<evidence type="ECO:0000313" key="10">
    <source>
        <dbReference type="Proteomes" id="UP000694941"/>
    </source>
</evidence>
<dbReference type="PANTHER" id="PTHR21427:SF19">
    <property type="entry name" value="UBIQUINONE BIOSYNTHESIS PROTEIN COQ9, MITOCHONDRIAL"/>
    <property type="match status" value="1"/>
</dbReference>
<comment type="function">
    <text evidence="8">Membrane-associated protein that warps the membrane surface to access and bind aromatic isoprenes with high specificity, including ubiquinone (CoQ) isoprene intermediates and presents them directly to Coq7, therefore facilitating the Coq7-mediated hydroxylase step. Participates in the biosynthesis of coenzyme Q, also named ubiquinone, an essential lipid-soluble electron transporter for aerobic cellular respiration.</text>
</comment>
<keyword evidence="7 8" id="KW-0496">Mitochondrion</keyword>
<evidence type="ECO:0000256" key="5">
    <source>
        <dbReference type="ARBA" id="ARBA00022946"/>
    </source>
</evidence>
<reference evidence="11" key="1">
    <citation type="submission" date="2025-08" db="UniProtKB">
        <authorList>
            <consortium name="RefSeq"/>
        </authorList>
    </citation>
    <scope>IDENTIFICATION</scope>
    <source>
        <tissue evidence="11">Muscle</tissue>
    </source>
</reference>
<dbReference type="GeneID" id="106459126"/>
<keyword evidence="4 8" id="KW-0831">Ubiquinone biosynthesis</keyword>
<evidence type="ECO:0000256" key="8">
    <source>
        <dbReference type="RuleBase" id="RU366063"/>
    </source>
</evidence>
<protein>
    <recommendedName>
        <fullName evidence="8">Ubiquinone biosynthesis protein</fullName>
    </recommendedName>
</protein>
<evidence type="ECO:0000256" key="1">
    <source>
        <dbReference type="ARBA" id="ARBA00004173"/>
    </source>
</evidence>
<accession>A0ABM1SCB1</accession>
<gene>
    <name evidence="11" type="primary">LOC106459126</name>
</gene>
<evidence type="ECO:0000256" key="2">
    <source>
        <dbReference type="ARBA" id="ARBA00004749"/>
    </source>
</evidence>
<comment type="subcellular location">
    <subcellularLocation>
        <location evidence="1 8">Mitochondrion</location>
    </subcellularLocation>
</comment>
<dbReference type="RefSeq" id="XP_022241266.1">
    <property type="nucleotide sequence ID" value="XM_022385558.1"/>
</dbReference>